<proteinExistence type="predicted"/>
<feature type="transmembrane region" description="Helical" evidence="6">
    <location>
        <begin position="7"/>
        <end position="25"/>
    </location>
</feature>
<comment type="subcellular location">
    <subcellularLocation>
        <location evidence="1">Cell membrane</location>
        <topology evidence="1">Multi-pass membrane protein</topology>
    </subcellularLocation>
</comment>
<feature type="transmembrane region" description="Helical" evidence="6">
    <location>
        <begin position="355"/>
        <end position="372"/>
    </location>
</feature>
<keyword evidence="5 6" id="KW-0472">Membrane</keyword>
<keyword evidence="2" id="KW-1003">Cell membrane</keyword>
<evidence type="ECO:0000256" key="5">
    <source>
        <dbReference type="ARBA" id="ARBA00023136"/>
    </source>
</evidence>
<evidence type="ECO:0000256" key="1">
    <source>
        <dbReference type="ARBA" id="ARBA00004651"/>
    </source>
</evidence>
<keyword evidence="3 6" id="KW-0812">Transmembrane</keyword>
<feature type="transmembrane region" description="Helical" evidence="6">
    <location>
        <begin position="480"/>
        <end position="497"/>
    </location>
</feature>
<dbReference type="InterPro" id="IPR025405">
    <property type="entry name" value="DUF4131"/>
</dbReference>
<dbReference type="InterPro" id="IPR052159">
    <property type="entry name" value="Competence_DNA_uptake"/>
</dbReference>
<evidence type="ECO:0000256" key="6">
    <source>
        <dbReference type="SAM" id="Phobius"/>
    </source>
</evidence>
<feature type="transmembrane region" description="Helical" evidence="6">
    <location>
        <begin position="251"/>
        <end position="272"/>
    </location>
</feature>
<protein>
    <submittedName>
        <fullName evidence="9">ComEC/Rec2 family competence protein</fullName>
    </submittedName>
</protein>
<feature type="transmembrane region" description="Helical" evidence="6">
    <location>
        <begin position="284"/>
        <end position="301"/>
    </location>
</feature>
<dbReference type="PANTHER" id="PTHR30619">
    <property type="entry name" value="DNA INTERNALIZATION/COMPETENCE PROTEIN COMEC/REC2"/>
    <property type="match status" value="1"/>
</dbReference>
<evidence type="ECO:0000259" key="8">
    <source>
        <dbReference type="Pfam" id="PF13567"/>
    </source>
</evidence>
<keyword evidence="4 6" id="KW-1133">Transmembrane helix</keyword>
<evidence type="ECO:0000259" key="7">
    <source>
        <dbReference type="Pfam" id="PF03772"/>
    </source>
</evidence>
<sequence length="669" mass="75910">MRQFNFISVKLTIALILGIIFGFYAEPKLHFVLTALTILIVVLAITFKKQQRDGFPFFGLIASFTVVALGVSIVAISNPKNGKSHFLHQLKTDKNVWVIKVDEILKPSPFSKRYIVKAKNLNENKVTGKLVLRIASDSLGHSLQVDDELLVYANAETVPGPLNPNQFDYQGFLKKKQIYHQLNITESQFLLQSNSQKTLFGYASSIRFSLIEKLKKENFGEEERAIIQALLLGQRNDISEDTYNNYKNAGAVHILAVSGLHIGILLLLLQFILKPLEFLAHGKIIKLIAIMVFLWGFAFIAGLSASIVRAVTMFSFIAYALFLNRPTNTFNIVALSMFFILLVEPLFLFQVGFQMSYAAVITIVWIYPKLQRFWHPENRSLRKVWQLLSVSIAAQLGVLPLSLFYFHQFPALFFVSNLVVIPFLGLILGTGICVLILASLNILPEFVATFYNFLIGSMNSVIEFVAAQEAFVFRDIPFDSIQLLLSYSIVVFFVIFLSRPKFKNLVFVLVGLIIFQAWVVLKNVESASKEELILTHEIANTTLLKQKGKHLQVFGKPTQLSKQLVSDYKTAERIDTISSYSLQNSFSIENSKIYVMDSLGIYPRTELDHLVLTQSPKINLERLLDSIKVKNVIVDGSNYKSYINRWRATCQKQKLPFHYTGEKGAYYFK</sequence>
<feature type="transmembrane region" description="Helical" evidence="6">
    <location>
        <begin position="54"/>
        <end position="76"/>
    </location>
</feature>
<feature type="transmembrane region" description="Helical" evidence="6">
    <location>
        <begin position="31"/>
        <end position="47"/>
    </location>
</feature>
<gene>
    <name evidence="9" type="ORF">ACFSQJ_05465</name>
</gene>
<evidence type="ECO:0000256" key="4">
    <source>
        <dbReference type="ARBA" id="ARBA00022989"/>
    </source>
</evidence>
<feature type="domain" description="DUF4131" evidence="8">
    <location>
        <begin position="29"/>
        <end position="188"/>
    </location>
</feature>
<evidence type="ECO:0000313" key="10">
    <source>
        <dbReference type="Proteomes" id="UP001597526"/>
    </source>
</evidence>
<dbReference type="Pfam" id="PF03772">
    <property type="entry name" value="Competence"/>
    <property type="match status" value="1"/>
</dbReference>
<feature type="domain" description="ComEC/Rec2-related protein" evidence="7">
    <location>
        <begin position="230"/>
        <end position="498"/>
    </location>
</feature>
<dbReference type="Proteomes" id="UP001597526">
    <property type="component" value="Unassembled WGS sequence"/>
</dbReference>
<evidence type="ECO:0000313" key="9">
    <source>
        <dbReference type="EMBL" id="MFD2586366.1"/>
    </source>
</evidence>
<comment type="caution">
    <text evidence="9">The sequence shown here is derived from an EMBL/GenBank/DDBJ whole genome shotgun (WGS) entry which is preliminary data.</text>
</comment>
<feature type="transmembrane region" description="Helical" evidence="6">
    <location>
        <begin position="412"/>
        <end position="438"/>
    </location>
</feature>
<feature type="transmembrane region" description="Helical" evidence="6">
    <location>
        <begin position="450"/>
        <end position="468"/>
    </location>
</feature>
<feature type="transmembrane region" description="Helical" evidence="6">
    <location>
        <begin position="504"/>
        <end position="521"/>
    </location>
</feature>
<dbReference type="RefSeq" id="WP_377765943.1">
    <property type="nucleotide sequence ID" value="NZ_JBHULB010000007.1"/>
</dbReference>
<dbReference type="Pfam" id="PF13567">
    <property type="entry name" value="DUF4131"/>
    <property type="match status" value="1"/>
</dbReference>
<evidence type="ECO:0000256" key="3">
    <source>
        <dbReference type="ARBA" id="ARBA00022692"/>
    </source>
</evidence>
<evidence type="ECO:0000256" key="2">
    <source>
        <dbReference type="ARBA" id="ARBA00022475"/>
    </source>
</evidence>
<dbReference type="InterPro" id="IPR004477">
    <property type="entry name" value="ComEC_N"/>
</dbReference>
<feature type="transmembrane region" description="Helical" evidence="6">
    <location>
        <begin position="384"/>
        <end position="406"/>
    </location>
</feature>
<reference evidence="10" key="1">
    <citation type="journal article" date="2019" name="Int. J. Syst. Evol. Microbiol.">
        <title>The Global Catalogue of Microorganisms (GCM) 10K type strain sequencing project: providing services to taxonomists for standard genome sequencing and annotation.</title>
        <authorList>
            <consortium name="The Broad Institute Genomics Platform"/>
            <consortium name="The Broad Institute Genome Sequencing Center for Infectious Disease"/>
            <person name="Wu L."/>
            <person name="Ma J."/>
        </authorList>
    </citation>
    <scope>NUCLEOTIDE SEQUENCE [LARGE SCALE GENOMIC DNA]</scope>
    <source>
        <strain evidence="10">KCTC 52368</strain>
    </source>
</reference>
<keyword evidence="10" id="KW-1185">Reference proteome</keyword>
<organism evidence="9 10">
    <name type="scientific">Croceitalea marina</name>
    <dbReference type="NCBI Taxonomy" id="1775166"/>
    <lineage>
        <taxon>Bacteria</taxon>
        <taxon>Pseudomonadati</taxon>
        <taxon>Bacteroidota</taxon>
        <taxon>Flavobacteriia</taxon>
        <taxon>Flavobacteriales</taxon>
        <taxon>Flavobacteriaceae</taxon>
        <taxon>Croceitalea</taxon>
    </lineage>
</organism>
<dbReference type="NCBIfam" id="TIGR00360">
    <property type="entry name" value="ComEC_N-term"/>
    <property type="match status" value="1"/>
</dbReference>
<dbReference type="EMBL" id="JBHULB010000007">
    <property type="protein sequence ID" value="MFD2586366.1"/>
    <property type="molecule type" value="Genomic_DNA"/>
</dbReference>
<name>A0ABW5MVH1_9FLAO</name>
<dbReference type="PANTHER" id="PTHR30619:SF1">
    <property type="entry name" value="RECOMBINATION PROTEIN 2"/>
    <property type="match status" value="1"/>
</dbReference>
<accession>A0ABW5MVH1</accession>
<feature type="transmembrane region" description="Helical" evidence="6">
    <location>
        <begin position="330"/>
        <end position="349"/>
    </location>
</feature>